<dbReference type="PANTHER" id="PTHR12236:SF75">
    <property type="entry name" value="CUTICULAR PROTEIN 62BB, ISOFORM A"/>
    <property type="match status" value="1"/>
</dbReference>
<dbReference type="GO" id="GO:0042302">
    <property type="term" value="F:structural constituent of cuticle"/>
    <property type="evidence" value="ECO:0007669"/>
    <property type="project" value="UniProtKB-UniRule"/>
</dbReference>
<evidence type="ECO:0000256" key="1">
    <source>
        <dbReference type="ARBA" id="ARBA00022460"/>
    </source>
</evidence>
<feature type="chain" id="PRO_5044879812" evidence="3">
    <location>
        <begin position="17"/>
        <end position="193"/>
    </location>
</feature>
<reference evidence="4 5" key="1">
    <citation type="submission" date="2024-05" db="EMBL/GenBank/DDBJ databases">
        <title>Genetic variation in Jamaican populations of the coffee berry borer (Hypothenemus hampei).</title>
        <authorList>
            <person name="Errbii M."/>
            <person name="Myrie A."/>
        </authorList>
    </citation>
    <scope>NUCLEOTIDE SEQUENCE [LARGE SCALE GENOMIC DNA]</scope>
    <source>
        <strain evidence="4">JA-Hopewell-2020-01-JO</strain>
        <tissue evidence="4">Whole body</tissue>
    </source>
</reference>
<dbReference type="AlphaFoldDB" id="A0ABD1E6S8"/>
<feature type="signal peptide" evidence="3">
    <location>
        <begin position="1"/>
        <end position="16"/>
    </location>
</feature>
<dbReference type="EMBL" id="JBDJPC010000010">
    <property type="protein sequence ID" value="KAL1490392.1"/>
    <property type="molecule type" value="Genomic_DNA"/>
</dbReference>
<name>A0ABD1E6S8_HYPHA</name>
<evidence type="ECO:0000313" key="5">
    <source>
        <dbReference type="Proteomes" id="UP001566132"/>
    </source>
</evidence>
<dbReference type="PANTHER" id="PTHR12236">
    <property type="entry name" value="STRUCTURAL CONTITUENT OF CUTICLE"/>
    <property type="match status" value="1"/>
</dbReference>
<keyword evidence="5" id="KW-1185">Reference proteome</keyword>
<keyword evidence="1 2" id="KW-0193">Cuticle</keyword>
<gene>
    <name evidence="4" type="ORF">ABEB36_013098</name>
</gene>
<organism evidence="4 5">
    <name type="scientific">Hypothenemus hampei</name>
    <name type="common">Coffee berry borer</name>
    <dbReference type="NCBI Taxonomy" id="57062"/>
    <lineage>
        <taxon>Eukaryota</taxon>
        <taxon>Metazoa</taxon>
        <taxon>Ecdysozoa</taxon>
        <taxon>Arthropoda</taxon>
        <taxon>Hexapoda</taxon>
        <taxon>Insecta</taxon>
        <taxon>Pterygota</taxon>
        <taxon>Neoptera</taxon>
        <taxon>Endopterygota</taxon>
        <taxon>Coleoptera</taxon>
        <taxon>Polyphaga</taxon>
        <taxon>Cucujiformia</taxon>
        <taxon>Curculionidae</taxon>
        <taxon>Scolytinae</taxon>
        <taxon>Hypothenemus</taxon>
    </lineage>
</organism>
<evidence type="ECO:0000313" key="4">
    <source>
        <dbReference type="EMBL" id="KAL1490392.1"/>
    </source>
</evidence>
<dbReference type="PROSITE" id="PS51155">
    <property type="entry name" value="CHIT_BIND_RR_2"/>
    <property type="match status" value="1"/>
</dbReference>
<protein>
    <submittedName>
        <fullName evidence="4">Uncharacterized protein</fullName>
    </submittedName>
</protein>
<comment type="caution">
    <text evidence="4">The sequence shown here is derived from an EMBL/GenBank/DDBJ whole genome shotgun (WGS) entry which is preliminary data.</text>
</comment>
<evidence type="ECO:0000256" key="3">
    <source>
        <dbReference type="SAM" id="SignalP"/>
    </source>
</evidence>
<dbReference type="Pfam" id="PF00379">
    <property type="entry name" value="Chitin_bind_4"/>
    <property type="match status" value="1"/>
</dbReference>
<dbReference type="InterPro" id="IPR051217">
    <property type="entry name" value="Insect_Cuticle_Struc_Prot"/>
</dbReference>
<accession>A0ABD1E6S8</accession>
<evidence type="ECO:0000256" key="2">
    <source>
        <dbReference type="PROSITE-ProRule" id="PRU00497"/>
    </source>
</evidence>
<keyword evidence="3" id="KW-0732">Signal</keyword>
<sequence length="193" mass="20973">MYKIFACLLLASAVLAAPPSQATSFTSFNNNHNSINHIQYSQAPASSYYSAPAIAKVALPQAVPSYYSAPVPVAPIAKVAVPVIAKKVLAAAPIALHQQDEDYYGPAKYEFAYTIADPHTGDYHSQEEHRDGDHITGQYSLHEADGTVRIVKYFDEGHGFNAVVERQGHPSETPAVYKKVVAAVPVAQYQSHY</sequence>
<dbReference type="InterPro" id="IPR000618">
    <property type="entry name" value="Insect_cuticle"/>
</dbReference>
<proteinExistence type="predicted"/>
<dbReference type="Proteomes" id="UP001566132">
    <property type="component" value="Unassembled WGS sequence"/>
</dbReference>